<reference evidence="3 4" key="2">
    <citation type="journal article" date="2021" name="Int. J. Syst. Evol. Microbiol.">
        <title>Isolation and Polyphasic Characterization of Desulfuromonas versatilis sp. Nov., an Electrogenic Bacteria Capable of Versatile Metabolism Isolated from a Graphene Oxide-Reducing Enrichment Culture.</title>
        <authorList>
            <person name="Xie L."/>
            <person name="Yoshida N."/>
            <person name="Ishii S."/>
            <person name="Meng L."/>
        </authorList>
    </citation>
    <scope>NUCLEOTIDE SEQUENCE [LARGE SCALE GENOMIC DNA]</scope>
    <source>
        <strain evidence="3 4">NIT-T3</strain>
    </source>
</reference>
<feature type="chain" id="PRO_5045077460" description="Dystroglycan-type cadherin-like domain-containing protein" evidence="2">
    <location>
        <begin position="21"/>
        <end position="310"/>
    </location>
</feature>
<protein>
    <recommendedName>
        <fullName evidence="5">Dystroglycan-type cadherin-like domain-containing protein</fullName>
    </recommendedName>
</protein>
<dbReference type="Pfam" id="PF05345">
    <property type="entry name" value="He_PIG"/>
    <property type="match status" value="1"/>
</dbReference>
<dbReference type="Gene3D" id="2.60.40.10">
    <property type="entry name" value="Immunoglobulins"/>
    <property type="match status" value="1"/>
</dbReference>
<gene>
    <name evidence="3" type="ORF">DESUT3_17100</name>
</gene>
<dbReference type="EMBL" id="AP024355">
    <property type="protein sequence ID" value="BCR04641.1"/>
    <property type="molecule type" value="Genomic_DNA"/>
</dbReference>
<accession>A0ABM7NC48</accession>
<organism evidence="3 4">
    <name type="scientific">Desulfuromonas versatilis</name>
    <dbReference type="NCBI Taxonomy" id="2802975"/>
    <lineage>
        <taxon>Bacteria</taxon>
        <taxon>Pseudomonadati</taxon>
        <taxon>Thermodesulfobacteriota</taxon>
        <taxon>Desulfuromonadia</taxon>
        <taxon>Desulfuromonadales</taxon>
        <taxon>Desulfuromonadaceae</taxon>
        <taxon>Desulfuromonas</taxon>
    </lineage>
</organism>
<feature type="region of interest" description="Disordered" evidence="1">
    <location>
        <begin position="27"/>
        <end position="59"/>
    </location>
</feature>
<evidence type="ECO:0008006" key="5">
    <source>
        <dbReference type="Google" id="ProtNLM"/>
    </source>
</evidence>
<evidence type="ECO:0000256" key="2">
    <source>
        <dbReference type="SAM" id="SignalP"/>
    </source>
</evidence>
<dbReference type="InterPro" id="IPR013783">
    <property type="entry name" value="Ig-like_fold"/>
</dbReference>
<dbReference type="InterPro" id="IPR015919">
    <property type="entry name" value="Cadherin-like_sf"/>
</dbReference>
<evidence type="ECO:0000256" key="1">
    <source>
        <dbReference type="SAM" id="MobiDB-lite"/>
    </source>
</evidence>
<feature type="compositionally biased region" description="Low complexity" evidence="1">
    <location>
        <begin position="37"/>
        <end position="54"/>
    </location>
</feature>
<keyword evidence="2" id="KW-0732">Signal</keyword>
<feature type="signal peptide" evidence="2">
    <location>
        <begin position="1"/>
        <end position="20"/>
    </location>
</feature>
<evidence type="ECO:0000313" key="3">
    <source>
        <dbReference type="EMBL" id="BCR04641.1"/>
    </source>
</evidence>
<name>A0ABM7NC48_9BACT</name>
<dbReference type="RefSeq" id="WP_221252095.1">
    <property type="nucleotide sequence ID" value="NZ_AP024355.1"/>
</dbReference>
<feature type="compositionally biased region" description="Polar residues" evidence="1">
    <location>
        <begin position="27"/>
        <end position="36"/>
    </location>
</feature>
<reference evidence="3 4" key="1">
    <citation type="journal article" date="2016" name="C (Basel)">
        <title>Selective Growth of and Electricity Production by Marine Exoelectrogenic Bacteria in Self-Aggregated Hydrogel of Microbially Reduced Graphene Oxide.</title>
        <authorList>
            <person name="Yoshida N."/>
            <person name="Goto Y."/>
            <person name="Miyata Y."/>
        </authorList>
    </citation>
    <scope>NUCLEOTIDE SEQUENCE [LARGE SCALE GENOMIC DNA]</scope>
    <source>
        <strain evidence="3 4">NIT-T3</strain>
    </source>
</reference>
<dbReference type="SUPFAM" id="SSF49313">
    <property type="entry name" value="Cadherin-like"/>
    <property type="match status" value="1"/>
</dbReference>
<sequence length="310" mass="32542">MIGMKNCAVCLGLISLLSIAPGCGKSGESQTESAKASSSEVPVVSSPPGSLSVSIQPDRPTASRGLRAVVSGVAGQRTYRWKKNGVLIAGASEAALPGDNFKKGDLLEVSVDAGELTGAAQVVIDNSPPKIRSLPFSPAYVCRGQDLVVAPEVEDMDGDPISLTFTWSINGEEHPWEKSSTLPGEVFKRGDRISLAVVASDPEGEGPVFKSGEIEVGNAPPKFVSNPPRELSSSLYSYRAVVEDPDGDAVSYSLEAAPQGMEIDQATGQLLWAIGPEHTGEHSVKIKATDSLGMWAAQEFSLSITFGDQL</sequence>
<keyword evidence="4" id="KW-1185">Reference proteome</keyword>
<dbReference type="Proteomes" id="UP001319827">
    <property type="component" value="Chromosome"/>
</dbReference>
<evidence type="ECO:0000313" key="4">
    <source>
        <dbReference type="Proteomes" id="UP001319827"/>
    </source>
</evidence>
<proteinExistence type="predicted"/>